<dbReference type="InterPro" id="IPR006680">
    <property type="entry name" value="Amidohydro-rel"/>
</dbReference>
<evidence type="ECO:0000256" key="7">
    <source>
        <dbReference type="ARBA" id="ARBA00022801"/>
    </source>
</evidence>
<evidence type="ECO:0000256" key="3">
    <source>
        <dbReference type="ARBA" id="ARBA00010368"/>
    </source>
</evidence>
<comment type="cofactor">
    <cofactor evidence="1">
        <name>Zn(2+)</name>
        <dbReference type="ChEBI" id="CHEBI:29105"/>
    </cofactor>
</comment>
<evidence type="ECO:0000256" key="6">
    <source>
        <dbReference type="ARBA" id="ARBA00022723"/>
    </source>
</evidence>
<dbReference type="PANTHER" id="PTHR43668">
    <property type="entry name" value="ALLANTOINASE"/>
    <property type="match status" value="1"/>
</dbReference>
<evidence type="ECO:0000256" key="1">
    <source>
        <dbReference type="ARBA" id="ARBA00001947"/>
    </source>
</evidence>
<keyword evidence="11" id="KW-1185">Reference proteome</keyword>
<dbReference type="InterPro" id="IPR050138">
    <property type="entry name" value="DHOase/Allantoinase_Hydrolase"/>
</dbReference>
<dbReference type="InterPro" id="IPR011059">
    <property type="entry name" value="Metal-dep_hydrolase_composite"/>
</dbReference>
<evidence type="ECO:0000256" key="5">
    <source>
        <dbReference type="ARBA" id="ARBA00012863"/>
    </source>
</evidence>
<dbReference type="EMBL" id="JAVFCB010000002">
    <property type="protein sequence ID" value="MDQ4213090.1"/>
    <property type="molecule type" value="Genomic_DNA"/>
</dbReference>
<protein>
    <recommendedName>
        <fullName evidence="5">allantoinase</fullName>
        <ecNumber evidence="5">3.5.2.5</ecNumber>
    </recommendedName>
</protein>
<evidence type="ECO:0000313" key="10">
    <source>
        <dbReference type="EMBL" id="MDQ4213090.1"/>
    </source>
</evidence>
<dbReference type="Gene3D" id="2.30.40.10">
    <property type="entry name" value="Urease, subunit C, domain 1"/>
    <property type="match status" value="1"/>
</dbReference>
<dbReference type="Pfam" id="PF01979">
    <property type="entry name" value="Amidohydro_1"/>
    <property type="match status" value="1"/>
</dbReference>
<organism evidence="10 11">
    <name type="scientific">Microbacterium capsulatum</name>
    <dbReference type="NCBI Taxonomy" id="3041921"/>
    <lineage>
        <taxon>Bacteria</taxon>
        <taxon>Bacillati</taxon>
        <taxon>Actinomycetota</taxon>
        <taxon>Actinomycetes</taxon>
        <taxon>Micrococcales</taxon>
        <taxon>Microbacteriaceae</taxon>
        <taxon>Microbacterium</taxon>
    </lineage>
</organism>
<dbReference type="SUPFAM" id="SSF51338">
    <property type="entry name" value="Composite domain of metallo-dependent hydrolases"/>
    <property type="match status" value="1"/>
</dbReference>
<keyword evidence="8" id="KW-0862">Zinc</keyword>
<dbReference type="InterPro" id="IPR017593">
    <property type="entry name" value="Allantoinase"/>
</dbReference>
<proteinExistence type="inferred from homology"/>
<dbReference type="SUPFAM" id="SSF51556">
    <property type="entry name" value="Metallo-dependent hydrolases"/>
    <property type="match status" value="1"/>
</dbReference>
<accession>A0ABU0XFX1</accession>
<dbReference type="InterPro" id="IPR032466">
    <property type="entry name" value="Metal_Hydrolase"/>
</dbReference>
<dbReference type="NCBIfam" id="TIGR03178">
    <property type="entry name" value="allantoinase"/>
    <property type="match status" value="1"/>
</dbReference>
<evidence type="ECO:0000313" key="11">
    <source>
        <dbReference type="Proteomes" id="UP001230289"/>
    </source>
</evidence>
<dbReference type="Proteomes" id="UP001230289">
    <property type="component" value="Unassembled WGS sequence"/>
</dbReference>
<keyword evidence="6" id="KW-0479">Metal-binding</keyword>
<feature type="domain" description="Amidohydrolase-related" evidence="9">
    <location>
        <begin position="59"/>
        <end position="446"/>
    </location>
</feature>
<comment type="similarity">
    <text evidence="3">Belongs to the metallo-dependent hydrolases superfamily. Allantoinase family.</text>
</comment>
<dbReference type="NCBIfam" id="TIGR00857">
    <property type="entry name" value="pyrC_multi"/>
    <property type="match status" value="1"/>
</dbReference>
<dbReference type="EC" id="3.5.2.5" evidence="5"/>
<gene>
    <name evidence="10" type="primary">allB</name>
    <name evidence="10" type="ORF">RBR11_04110</name>
</gene>
<comment type="subunit">
    <text evidence="4">Homotetramer.</text>
</comment>
<name>A0ABU0XFX1_9MICO</name>
<dbReference type="PANTHER" id="PTHR43668:SF2">
    <property type="entry name" value="ALLANTOINASE"/>
    <property type="match status" value="1"/>
</dbReference>
<evidence type="ECO:0000256" key="4">
    <source>
        <dbReference type="ARBA" id="ARBA00011881"/>
    </source>
</evidence>
<dbReference type="GO" id="GO:0004038">
    <property type="term" value="F:allantoinase activity"/>
    <property type="evidence" value="ECO:0007669"/>
    <property type="project" value="UniProtKB-EC"/>
</dbReference>
<evidence type="ECO:0000256" key="8">
    <source>
        <dbReference type="ARBA" id="ARBA00022833"/>
    </source>
</evidence>
<keyword evidence="7 10" id="KW-0378">Hydrolase</keyword>
<reference evidence="10 11" key="1">
    <citation type="submission" date="2023-08" db="EMBL/GenBank/DDBJ databases">
        <title>Microbacterium sp. nov., isolated from a waste landfill.</title>
        <authorList>
            <person name="Wen W."/>
        </authorList>
    </citation>
    <scope>NUCLEOTIDE SEQUENCE [LARGE SCALE GENOMIC DNA]</scope>
    <source>
        <strain evidence="10 11">ASV81</strain>
    </source>
</reference>
<evidence type="ECO:0000259" key="9">
    <source>
        <dbReference type="Pfam" id="PF01979"/>
    </source>
</evidence>
<comment type="caution">
    <text evidence="10">The sequence shown here is derived from an EMBL/GenBank/DDBJ whole genome shotgun (WGS) entry which is preliminary data.</text>
</comment>
<evidence type="ECO:0000256" key="2">
    <source>
        <dbReference type="ARBA" id="ARBA00004968"/>
    </source>
</evidence>
<sequence length="469" mass="50539">MTERMTDPGSDTFVVGGGRLVLPERVVDADLWVEDGRIVDVIPRGHRPELPRVPADGLVVMAGMIDTHVHLRDPGHPHRETFASGTRAAARGGVTTVLEMPSGIPAVSDAESWQGKNEIVARKAVVDYGLYGGAGLSNLDRIGEQADAGAVAFKSFMNAPAPTADPGMSSRCLPDDAVFLEAMRRVAATGRVAVVHAENDAICTHLTHRLRAQGRDDLRAHAESRPVVAEEEAVSRAILLAHRAGVRLSIAHVSSAAAVDAIRRAKRNGHDVTAEVCPHHLLRSLDDAEELGPYAKVNPPLRDDEDRAALWLGLRDGTLDFIGTDHAPYSEAEKDRGWESIWDAPPGIHGLEAVLSVLLTEAHDGRFTLPELTRIVSLNAARRFGLGGRKGELRAGADADFVLVDPDAPGVLDRRSMESVSRDAARFWDGRRTVGCVLTTFVRGTRVADRGVVVGNEGFGRLVRPERAE</sequence>
<comment type="pathway">
    <text evidence="2">Nitrogen metabolism; (S)-allantoin degradation; allantoate from (S)-allantoin: step 1/1.</text>
</comment>
<dbReference type="Gene3D" id="3.20.20.140">
    <property type="entry name" value="Metal-dependent hydrolases"/>
    <property type="match status" value="1"/>
</dbReference>
<dbReference type="RefSeq" id="WP_308488032.1">
    <property type="nucleotide sequence ID" value="NZ_JAVFCB010000002.1"/>
</dbReference>